<dbReference type="RefSeq" id="WP_011416493.1">
    <property type="nucleotide sequence ID" value="NC_007759.1"/>
</dbReference>
<evidence type="ECO:0000259" key="7">
    <source>
        <dbReference type="PROSITE" id="PS51918"/>
    </source>
</evidence>
<name>Q2LQU5_SYNAS</name>
<evidence type="ECO:0000313" key="8">
    <source>
        <dbReference type="EMBL" id="ABC76459.1"/>
    </source>
</evidence>
<dbReference type="HOGENOM" id="CLU_009273_4_0_7"/>
<dbReference type="SFLD" id="SFLDG01385">
    <property type="entry name" value="heme_carboxy_lyase_like"/>
    <property type="match status" value="1"/>
</dbReference>
<dbReference type="PROSITE" id="PS51918">
    <property type="entry name" value="RADICAL_SAM"/>
    <property type="match status" value="1"/>
</dbReference>
<accession>Q2LQU5</accession>
<reference evidence="8 9" key="1">
    <citation type="journal article" date="2007" name="Proc. Natl. Acad. Sci. U.S.A.">
        <title>The genome of Syntrophus aciditrophicus: life at the thermodynamic limit of microbial growth.</title>
        <authorList>
            <person name="McInerney M.J."/>
            <person name="Rohlin L."/>
            <person name="Mouttaki H."/>
            <person name="Kim U."/>
            <person name="Krupp R.S."/>
            <person name="Rios-Hernandez L."/>
            <person name="Sieber J."/>
            <person name="Struchtemeyer C.G."/>
            <person name="Bhattacharyya A."/>
            <person name="Campbell J.W."/>
            <person name="Gunsalus R.P."/>
        </authorList>
    </citation>
    <scope>NUCLEOTIDE SEQUENCE [LARGE SCALE GENOMIC DNA]</scope>
    <source>
        <strain evidence="8 9">SB</strain>
    </source>
</reference>
<dbReference type="OrthoDB" id="9782387at2"/>
<evidence type="ECO:0000256" key="1">
    <source>
        <dbReference type="ARBA" id="ARBA00001966"/>
    </source>
</evidence>
<comment type="cofactor">
    <cofactor evidence="1">
        <name>[4Fe-4S] cluster</name>
        <dbReference type="ChEBI" id="CHEBI:49883"/>
    </cofactor>
</comment>
<dbReference type="KEGG" id="sat:SYN_02266"/>
<keyword evidence="5" id="KW-0408">Iron</keyword>
<evidence type="ECO:0000256" key="2">
    <source>
        <dbReference type="ARBA" id="ARBA00022485"/>
    </source>
</evidence>
<feature type="domain" description="Radical SAM core" evidence="7">
    <location>
        <begin position="2"/>
        <end position="218"/>
    </location>
</feature>
<dbReference type="NCBIfam" id="TIGR04085">
    <property type="entry name" value="rSAM_more_4Fe4S"/>
    <property type="match status" value="1"/>
</dbReference>
<dbReference type="InterPro" id="IPR050377">
    <property type="entry name" value="Radical_SAM_PqqE_MftC-like"/>
</dbReference>
<dbReference type="Pfam" id="PF13186">
    <property type="entry name" value="SPASM"/>
    <property type="match status" value="1"/>
</dbReference>
<dbReference type="InterPro" id="IPR030896">
    <property type="entry name" value="rSAM_AhbD_hemeb"/>
</dbReference>
<dbReference type="PANTHER" id="PTHR11228:SF34">
    <property type="entry name" value="TUNGSTEN-CONTAINING ALDEHYDE FERREDOXIN OXIDOREDUCTASE COFACTOR MODIFYING PROTEIN"/>
    <property type="match status" value="1"/>
</dbReference>
<dbReference type="CDD" id="cd21123">
    <property type="entry name" value="SPASM_MftC-like"/>
    <property type="match status" value="1"/>
</dbReference>
<sequence length="369" mass="39847">MNSSPLPSTLRMVAWEVTRSCNLSCIHCRASAEKGPYAGELSTEESKNLLEEIAAFSRPVVILTGGEPLLREDIYELAAYGDGLGLRMVLATNGTLVTEGIARRMRESGIQRVSISLDGPDAESHDAFRQMSGAFAGAMTGIAALKKAGMEFQVNTTITSTNRHQLSAMMDLAVRLGAAAHHIFLLVPTGRGRDLANQAISAQDYEDTLQAFHSASLTCPIPLKATCAPHYYRILHQKGSAGKRPSTEGHGTLHAVTRGCLGGISFCFISHTGQVQPCGYLELNCGNIRKAGFEMIWKNAAVFQKLRNPEAFSGKCGHCEFFRVCGGCRARAYELTGDYLAEEPFCIYEPARKAAALPSRGETEPGSPE</sequence>
<proteinExistence type="predicted"/>
<dbReference type="GO" id="GO:0046872">
    <property type="term" value="F:metal ion binding"/>
    <property type="evidence" value="ECO:0007669"/>
    <property type="project" value="UniProtKB-KW"/>
</dbReference>
<dbReference type="SMART" id="SM00729">
    <property type="entry name" value="Elp3"/>
    <property type="match status" value="1"/>
</dbReference>
<dbReference type="GO" id="GO:0003824">
    <property type="term" value="F:catalytic activity"/>
    <property type="evidence" value="ECO:0007669"/>
    <property type="project" value="InterPro"/>
</dbReference>
<dbReference type="SFLD" id="SFLDF00542">
    <property type="entry name" value="alternative_heme_biosynthesis"/>
    <property type="match status" value="1"/>
</dbReference>
<dbReference type="InterPro" id="IPR006638">
    <property type="entry name" value="Elp3/MiaA/NifB-like_rSAM"/>
</dbReference>
<dbReference type="GO" id="GO:0051539">
    <property type="term" value="F:4 iron, 4 sulfur cluster binding"/>
    <property type="evidence" value="ECO:0007669"/>
    <property type="project" value="UniProtKB-KW"/>
</dbReference>
<dbReference type="Pfam" id="PF04055">
    <property type="entry name" value="Radical_SAM"/>
    <property type="match status" value="1"/>
</dbReference>
<dbReference type="Gene3D" id="3.20.20.70">
    <property type="entry name" value="Aldolase class I"/>
    <property type="match status" value="1"/>
</dbReference>
<dbReference type="SFLD" id="SFLDG01067">
    <property type="entry name" value="SPASM/twitch_domain_containing"/>
    <property type="match status" value="1"/>
</dbReference>
<evidence type="ECO:0000256" key="6">
    <source>
        <dbReference type="ARBA" id="ARBA00023014"/>
    </source>
</evidence>
<dbReference type="PIRSF" id="PIRSF037420">
    <property type="entry name" value="PQQ_syn_pqqE"/>
    <property type="match status" value="1"/>
</dbReference>
<keyword evidence="3" id="KW-0949">S-adenosyl-L-methionine</keyword>
<dbReference type="PANTHER" id="PTHR11228">
    <property type="entry name" value="RADICAL SAM DOMAIN PROTEIN"/>
    <property type="match status" value="1"/>
</dbReference>
<keyword evidence="6" id="KW-0411">Iron-sulfur</keyword>
<dbReference type="InParanoid" id="Q2LQU5"/>
<dbReference type="SFLD" id="SFLDG01386">
    <property type="entry name" value="main_SPASM_domain-containing"/>
    <property type="match status" value="1"/>
</dbReference>
<dbReference type="InterPro" id="IPR034480">
    <property type="entry name" value="Heme_synthase-like"/>
</dbReference>
<keyword evidence="9" id="KW-1185">Reference proteome</keyword>
<evidence type="ECO:0000313" key="9">
    <source>
        <dbReference type="Proteomes" id="UP000001933"/>
    </source>
</evidence>
<dbReference type="Proteomes" id="UP000001933">
    <property type="component" value="Chromosome"/>
</dbReference>
<dbReference type="InterPro" id="IPR007197">
    <property type="entry name" value="rSAM"/>
</dbReference>
<dbReference type="InterPro" id="IPR017200">
    <property type="entry name" value="PqqE-like"/>
</dbReference>
<dbReference type="InterPro" id="IPR023885">
    <property type="entry name" value="4Fe4S-binding_SPASM_dom"/>
</dbReference>
<dbReference type="SUPFAM" id="SSF102114">
    <property type="entry name" value="Radical SAM enzymes"/>
    <property type="match status" value="1"/>
</dbReference>
<organism evidence="8 9">
    <name type="scientific">Syntrophus aciditrophicus (strain SB)</name>
    <dbReference type="NCBI Taxonomy" id="56780"/>
    <lineage>
        <taxon>Bacteria</taxon>
        <taxon>Pseudomonadati</taxon>
        <taxon>Thermodesulfobacteriota</taxon>
        <taxon>Syntrophia</taxon>
        <taxon>Syntrophales</taxon>
        <taxon>Syntrophaceae</taxon>
        <taxon>Syntrophus</taxon>
    </lineage>
</organism>
<protein>
    <submittedName>
        <fullName evidence="8">Radical SAM superfamily protein</fullName>
    </submittedName>
</protein>
<dbReference type="AlphaFoldDB" id="Q2LQU5"/>
<dbReference type="CDD" id="cd01335">
    <property type="entry name" value="Radical_SAM"/>
    <property type="match status" value="1"/>
</dbReference>
<dbReference type="SFLD" id="SFLDS00029">
    <property type="entry name" value="Radical_SAM"/>
    <property type="match status" value="1"/>
</dbReference>
<keyword evidence="2" id="KW-0004">4Fe-4S</keyword>
<dbReference type="InterPro" id="IPR013785">
    <property type="entry name" value="Aldolase_TIM"/>
</dbReference>
<evidence type="ECO:0000256" key="4">
    <source>
        <dbReference type="ARBA" id="ARBA00022723"/>
    </source>
</evidence>
<evidence type="ECO:0000256" key="5">
    <source>
        <dbReference type="ARBA" id="ARBA00023004"/>
    </source>
</evidence>
<dbReference type="eggNOG" id="COG0535">
    <property type="taxonomic scope" value="Bacteria"/>
</dbReference>
<dbReference type="NCBIfam" id="TIGR04545">
    <property type="entry name" value="rSAM_ahbD_hemeb"/>
    <property type="match status" value="1"/>
</dbReference>
<keyword evidence="4" id="KW-0479">Metal-binding</keyword>
<dbReference type="EMBL" id="CP000252">
    <property type="protein sequence ID" value="ABC76459.1"/>
    <property type="molecule type" value="Genomic_DNA"/>
</dbReference>
<evidence type="ECO:0000256" key="3">
    <source>
        <dbReference type="ARBA" id="ARBA00022691"/>
    </source>
</evidence>
<gene>
    <name evidence="8" type="ORF">SYN_02266</name>
</gene>
<dbReference type="STRING" id="56780.SYN_02266"/>
<dbReference type="InterPro" id="IPR058240">
    <property type="entry name" value="rSAM_sf"/>
</dbReference>